<gene>
    <name evidence="1" type="ORF">DERYTH_LOCUS20427</name>
</gene>
<comment type="caution">
    <text evidence="1">The sequence shown here is derived from an EMBL/GenBank/DDBJ whole genome shotgun (WGS) entry which is preliminary data.</text>
</comment>
<dbReference type="AlphaFoldDB" id="A0A9N9JLA5"/>
<proteinExistence type="predicted"/>
<evidence type="ECO:0000313" key="2">
    <source>
        <dbReference type="Proteomes" id="UP000789405"/>
    </source>
</evidence>
<sequence>MLQVILEKLQFPDYWRKSYHEWGLESWSSFFHETKHDKSLQVCRASLVAELKTLTENLAPGMCEAKKALALRNLEVSISLMKSSEVCYTVFCWYREEERPAVV</sequence>
<evidence type="ECO:0000313" key="1">
    <source>
        <dbReference type="EMBL" id="CAG8786074.1"/>
    </source>
</evidence>
<dbReference type="EMBL" id="CAJVPY010024054">
    <property type="protein sequence ID" value="CAG8786074.1"/>
    <property type="molecule type" value="Genomic_DNA"/>
</dbReference>
<accession>A0A9N9JLA5</accession>
<keyword evidence="2" id="KW-1185">Reference proteome</keyword>
<dbReference type="Proteomes" id="UP000789405">
    <property type="component" value="Unassembled WGS sequence"/>
</dbReference>
<name>A0A9N9JLA5_9GLOM</name>
<protein>
    <submittedName>
        <fullName evidence="1">24428_t:CDS:1</fullName>
    </submittedName>
</protein>
<feature type="non-terminal residue" evidence="1">
    <location>
        <position position="103"/>
    </location>
</feature>
<reference evidence="1" key="1">
    <citation type="submission" date="2021-06" db="EMBL/GenBank/DDBJ databases">
        <authorList>
            <person name="Kallberg Y."/>
            <person name="Tangrot J."/>
            <person name="Rosling A."/>
        </authorList>
    </citation>
    <scope>NUCLEOTIDE SEQUENCE</scope>
    <source>
        <strain evidence="1">MA453B</strain>
    </source>
</reference>
<organism evidence="1 2">
    <name type="scientific">Dentiscutata erythropus</name>
    <dbReference type="NCBI Taxonomy" id="1348616"/>
    <lineage>
        <taxon>Eukaryota</taxon>
        <taxon>Fungi</taxon>
        <taxon>Fungi incertae sedis</taxon>
        <taxon>Mucoromycota</taxon>
        <taxon>Glomeromycotina</taxon>
        <taxon>Glomeromycetes</taxon>
        <taxon>Diversisporales</taxon>
        <taxon>Gigasporaceae</taxon>
        <taxon>Dentiscutata</taxon>
    </lineage>
</organism>